<sequence length="93" mass="10189">MRVLIPEATAKSALRIQKSALQSIEGEDSIFIVDSEQKGQVHLKAQKVQLGQASSDGQWLEVISGLTEGQKYIAQGSFLLKSELEKDEAGHEH</sequence>
<dbReference type="GO" id="GO:0030288">
    <property type="term" value="C:outer membrane-bounded periplasmic space"/>
    <property type="evidence" value="ECO:0007669"/>
    <property type="project" value="TreeGrafter"/>
</dbReference>
<feature type="domain" description="CzcB-like C-terminal circularly permuted SH3-like" evidence="2">
    <location>
        <begin position="15"/>
        <end position="81"/>
    </location>
</feature>
<accession>N9DV96</accession>
<dbReference type="AlphaFoldDB" id="N9DV96"/>
<dbReference type="GO" id="GO:0046914">
    <property type="term" value="F:transition metal ion binding"/>
    <property type="evidence" value="ECO:0007669"/>
    <property type="project" value="TreeGrafter"/>
</dbReference>
<dbReference type="InterPro" id="IPR058649">
    <property type="entry name" value="CzcB_C"/>
</dbReference>
<evidence type="ECO:0000256" key="1">
    <source>
        <dbReference type="ARBA" id="ARBA00022448"/>
    </source>
</evidence>
<dbReference type="GO" id="GO:0015679">
    <property type="term" value="P:plasma membrane copper ion transport"/>
    <property type="evidence" value="ECO:0007669"/>
    <property type="project" value="TreeGrafter"/>
</dbReference>
<dbReference type="PANTHER" id="PTHR30097:SF4">
    <property type="entry name" value="SLR6042 PROTEIN"/>
    <property type="match status" value="1"/>
</dbReference>
<organism evidence="3 4">
    <name type="scientific">Acinetobacter bereziniae LMG 1003 = CIP 70.12</name>
    <dbReference type="NCBI Taxonomy" id="981324"/>
    <lineage>
        <taxon>Bacteria</taxon>
        <taxon>Pseudomonadati</taxon>
        <taxon>Pseudomonadota</taxon>
        <taxon>Gammaproteobacteria</taxon>
        <taxon>Moraxellales</taxon>
        <taxon>Moraxellaceae</taxon>
        <taxon>Acinetobacter</taxon>
    </lineage>
</organism>
<dbReference type="GO" id="GO:0060003">
    <property type="term" value="P:copper ion export"/>
    <property type="evidence" value="ECO:0007669"/>
    <property type="project" value="TreeGrafter"/>
</dbReference>
<keyword evidence="1" id="KW-0813">Transport</keyword>
<dbReference type="Pfam" id="PF25975">
    <property type="entry name" value="CzcB_C"/>
    <property type="match status" value="1"/>
</dbReference>
<dbReference type="Gene3D" id="2.40.420.20">
    <property type="match status" value="1"/>
</dbReference>
<comment type="caution">
    <text evidence="3">The sequence shown here is derived from an EMBL/GenBank/DDBJ whole genome shotgun (WGS) entry which is preliminary data.</text>
</comment>
<keyword evidence="4" id="KW-1185">Reference proteome</keyword>
<dbReference type="EMBL" id="APQG01000008">
    <property type="protein sequence ID" value="ENW02158.1"/>
    <property type="molecule type" value="Genomic_DNA"/>
</dbReference>
<dbReference type="HOGENOM" id="CLU_185783_0_0_6"/>
<dbReference type="InterPro" id="IPR051909">
    <property type="entry name" value="MFP_Cation_Efflux"/>
</dbReference>
<evidence type="ECO:0000313" key="3">
    <source>
        <dbReference type="EMBL" id="ENW02158.1"/>
    </source>
</evidence>
<dbReference type="PANTHER" id="PTHR30097">
    <property type="entry name" value="CATION EFFLUX SYSTEM PROTEIN CUSB"/>
    <property type="match status" value="1"/>
</dbReference>
<dbReference type="Proteomes" id="UP000013251">
    <property type="component" value="Unassembled WGS sequence"/>
</dbReference>
<evidence type="ECO:0000259" key="2">
    <source>
        <dbReference type="Pfam" id="PF25975"/>
    </source>
</evidence>
<proteinExistence type="predicted"/>
<reference evidence="3 4" key="1">
    <citation type="submission" date="2013-02" db="EMBL/GenBank/DDBJ databases">
        <title>The Genome Sequence of Acinetobacter bereziniae CIP 70.12.</title>
        <authorList>
            <consortium name="The Broad Institute Genome Sequencing Platform"/>
            <consortium name="The Broad Institute Genome Sequencing Center for Infectious Disease"/>
            <person name="Cerqueira G."/>
            <person name="Feldgarden M."/>
            <person name="Courvalin P."/>
            <person name="Perichon B."/>
            <person name="Grillot-Courvalin C."/>
            <person name="Clermont D."/>
            <person name="Rocha E."/>
            <person name="Yoon E.-J."/>
            <person name="Nemec A."/>
            <person name="Walker B."/>
            <person name="Young S.K."/>
            <person name="Zeng Q."/>
            <person name="Gargeya S."/>
            <person name="Fitzgerald M."/>
            <person name="Haas B."/>
            <person name="Abouelleil A."/>
            <person name="Alvarado L."/>
            <person name="Arachchi H.M."/>
            <person name="Berlin A.M."/>
            <person name="Chapman S.B."/>
            <person name="Dewar J."/>
            <person name="Goldberg J."/>
            <person name="Griggs A."/>
            <person name="Gujja S."/>
            <person name="Hansen M."/>
            <person name="Howarth C."/>
            <person name="Imamovic A."/>
            <person name="Larimer J."/>
            <person name="McCowan C."/>
            <person name="Murphy C."/>
            <person name="Neiman D."/>
            <person name="Pearson M."/>
            <person name="Priest M."/>
            <person name="Roberts A."/>
            <person name="Saif S."/>
            <person name="Shea T."/>
            <person name="Sisk P."/>
            <person name="Sykes S."/>
            <person name="Wortman J."/>
            <person name="Nusbaum C."/>
            <person name="Birren B."/>
        </authorList>
    </citation>
    <scope>NUCLEOTIDE SEQUENCE [LARGE SCALE GENOMIC DNA]</scope>
    <source>
        <strain evidence="3 4">CIP 70.12</strain>
    </source>
</reference>
<evidence type="ECO:0000313" key="4">
    <source>
        <dbReference type="Proteomes" id="UP000013251"/>
    </source>
</evidence>
<name>N9DV96_ACIBZ</name>
<protein>
    <recommendedName>
        <fullName evidence="2">CzcB-like C-terminal circularly permuted SH3-like domain-containing protein</fullName>
    </recommendedName>
</protein>
<gene>
    <name evidence="3" type="ORF">F938_00269</name>
</gene>
<dbReference type="PATRIC" id="fig|1217650.3.peg.251"/>